<dbReference type="AlphaFoldDB" id="A0AA40C4R7"/>
<accession>A0AA40C4R7</accession>
<reference evidence="1" key="1">
    <citation type="submission" date="2023-06" db="EMBL/GenBank/DDBJ databases">
        <title>Genome-scale phylogeny and comparative genomics of the fungal order Sordariales.</title>
        <authorList>
            <consortium name="Lawrence Berkeley National Laboratory"/>
            <person name="Hensen N."/>
            <person name="Bonometti L."/>
            <person name="Westerberg I."/>
            <person name="Brannstrom I.O."/>
            <person name="Guillou S."/>
            <person name="Cros-Aarteil S."/>
            <person name="Calhoun S."/>
            <person name="Haridas S."/>
            <person name="Kuo A."/>
            <person name="Mondo S."/>
            <person name="Pangilinan J."/>
            <person name="Riley R."/>
            <person name="LaButti K."/>
            <person name="Andreopoulos B."/>
            <person name="Lipzen A."/>
            <person name="Chen C."/>
            <person name="Yanf M."/>
            <person name="Daum C."/>
            <person name="Ng V."/>
            <person name="Clum A."/>
            <person name="Steindorff A."/>
            <person name="Ohm R."/>
            <person name="Martin F."/>
            <person name="Silar P."/>
            <person name="Natvig D."/>
            <person name="Lalanne C."/>
            <person name="Gautier V."/>
            <person name="Ament-velasquez S.L."/>
            <person name="Kruys A."/>
            <person name="Hutchinson M.I."/>
            <person name="Powell A.J."/>
            <person name="Barry K."/>
            <person name="Miller A.N."/>
            <person name="Grigoriev I.V."/>
            <person name="Debuchy R."/>
            <person name="Gladieux P."/>
            <person name="Thoren M.H."/>
            <person name="Johannesson H."/>
        </authorList>
    </citation>
    <scope>NUCLEOTIDE SEQUENCE</scope>
    <source>
        <strain evidence="1">SMH3391-2</strain>
    </source>
</reference>
<evidence type="ECO:0000313" key="2">
    <source>
        <dbReference type="Proteomes" id="UP001174934"/>
    </source>
</evidence>
<sequence>MRREVEVRVMVDVQIASWLLAFSLSCISSNPLILSLNNPWIRCRGCSRAEEAVERCLMYKAEPPPRPTSRIRIVIEIYTVSMDGKLLWRTVSTQDGQVGLSHSQLREERNVARSFCRTGDGLSNTSRIHLSTTGTRCRGRV</sequence>
<keyword evidence="2" id="KW-1185">Reference proteome</keyword>
<organism evidence="1 2">
    <name type="scientific">Bombardia bombarda</name>
    <dbReference type="NCBI Taxonomy" id="252184"/>
    <lineage>
        <taxon>Eukaryota</taxon>
        <taxon>Fungi</taxon>
        <taxon>Dikarya</taxon>
        <taxon>Ascomycota</taxon>
        <taxon>Pezizomycotina</taxon>
        <taxon>Sordariomycetes</taxon>
        <taxon>Sordariomycetidae</taxon>
        <taxon>Sordariales</taxon>
        <taxon>Lasiosphaeriaceae</taxon>
        <taxon>Bombardia</taxon>
    </lineage>
</organism>
<name>A0AA40C4R7_9PEZI</name>
<dbReference type="Proteomes" id="UP001174934">
    <property type="component" value="Unassembled WGS sequence"/>
</dbReference>
<dbReference type="EMBL" id="JAULSR010000003">
    <property type="protein sequence ID" value="KAK0625042.1"/>
    <property type="molecule type" value="Genomic_DNA"/>
</dbReference>
<evidence type="ECO:0000313" key="1">
    <source>
        <dbReference type="EMBL" id="KAK0625042.1"/>
    </source>
</evidence>
<gene>
    <name evidence="1" type="ORF">B0T17DRAFT_259612</name>
</gene>
<protein>
    <submittedName>
        <fullName evidence="1">Uncharacterized protein</fullName>
    </submittedName>
</protein>
<proteinExistence type="predicted"/>
<comment type="caution">
    <text evidence="1">The sequence shown here is derived from an EMBL/GenBank/DDBJ whole genome shotgun (WGS) entry which is preliminary data.</text>
</comment>
<dbReference type="PROSITE" id="PS51257">
    <property type="entry name" value="PROKAR_LIPOPROTEIN"/>
    <property type="match status" value="1"/>
</dbReference>